<dbReference type="SUPFAM" id="SSF46785">
    <property type="entry name" value="Winged helix' DNA-binding domain"/>
    <property type="match status" value="1"/>
</dbReference>
<accession>A0A2T4KRL4</accession>
<reference evidence="6" key="2">
    <citation type="submission" date="2018-03" db="EMBL/GenBank/DDBJ databases">
        <authorList>
            <person name="Keele B.F."/>
        </authorList>
    </citation>
    <scope>NUCLEOTIDE SEQUENCE</scope>
    <source>
        <strain evidence="7">SNUC 4143</strain>
        <strain evidence="6">SNUC 761</strain>
    </source>
</reference>
<evidence type="ECO:0000256" key="2">
    <source>
        <dbReference type="ARBA" id="ARBA00023015"/>
    </source>
</evidence>
<evidence type="ECO:0000256" key="3">
    <source>
        <dbReference type="ARBA" id="ARBA00023125"/>
    </source>
</evidence>
<evidence type="ECO:0000313" key="7">
    <source>
        <dbReference type="EMBL" id="PTF13798.1"/>
    </source>
</evidence>
<dbReference type="PANTHER" id="PTHR30363">
    <property type="entry name" value="HTH-TYPE TRANSCRIPTIONAL REGULATOR SRLR-RELATED"/>
    <property type="match status" value="1"/>
</dbReference>
<dbReference type="InterPro" id="IPR018356">
    <property type="entry name" value="Tscrpt_reg_HTH_DeoR_CS"/>
</dbReference>
<dbReference type="Pfam" id="PF08220">
    <property type="entry name" value="HTH_DeoR"/>
    <property type="match status" value="1"/>
</dbReference>
<dbReference type="Proteomes" id="UP000242547">
    <property type="component" value="Unassembled WGS sequence"/>
</dbReference>
<comment type="caution">
    <text evidence="6">The sequence shown here is derived from an EMBL/GenBank/DDBJ whole genome shotgun (WGS) entry which is preliminary data.</text>
</comment>
<keyword evidence="1" id="KW-0423">Lactose metabolism</keyword>
<dbReference type="EMBL" id="PYZH01000050">
    <property type="protein sequence ID" value="PTF13798.1"/>
    <property type="molecule type" value="Genomic_DNA"/>
</dbReference>
<dbReference type="InterPro" id="IPR050313">
    <property type="entry name" value="Carb_Metab_HTH_regulators"/>
</dbReference>
<dbReference type="PRINTS" id="PR00037">
    <property type="entry name" value="HTHLACR"/>
</dbReference>
<dbReference type="InterPro" id="IPR037171">
    <property type="entry name" value="NagB/RpiA_transferase-like"/>
</dbReference>
<keyword evidence="2" id="KW-0805">Transcription regulation</keyword>
<dbReference type="SMART" id="SM01134">
    <property type="entry name" value="DeoRC"/>
    <property type="match status" value="1"/>
</dbReference>
<dbReference type="InterPro" id="IPR001034">
    <property type="entry name" value="DeoR_HTH"/>
</dbReference>
<dbReference type="RefSeq" id="WP_107505814.1">
    <property type="nucleotide sequence ID" value="NZ_CP130489.1"/>
</dbReference>
<evidence type="ECO:0000256" key="4">
    <source>
        <dbReference type="ARBA" id="ARBA00023163"/>
    </source>
</evidence>
<sequence length="253" mass="28372">MISEKRYDLILQELKRKEFLTLQELIERTGCSASTIRRDLSKLQQLGRLQRVHGGATLNGNRHSEPILSDKLTKNLKEKKAIGKKAAQLIQDHDCIFMDAGSSTIEMIPFIEAQDVVVVTNGLTHVEKLLAQGIKTLMIGGQVKETTFATVGASALTTMNRYCFDKAFLGMNGLDLNYGLTTPDEKEALIKEKAIVQANRSYVLLDHTKLDEVYFAHVPMGDNHVEIITSKQATTHKLFNKYQEKYQFLGGQS</sequence>
<evidence type="ECO:0000256" key="1">
    <source>
        <dbReference type="ARBA" id="ARBA00022736"/>
    </source>
</evidence>
<dbReference type="Proteomes" id="UP000243350">
    <property type="component" value="Unassembled WGS sequence"/>
</dbReference>
<dbReference type="SMART" id="SM00420">
    <property type="entry name" value="HTH_DEOR"/>
    <property type="match status" value="1"/>
</dbReference>
<dbReference type="AlphaFoldDB" id="A0A2T4KRL4"/>
<keyword evidence="4" id="KW-0804">Transcription</keyword>
<feature type="domain" description="HTH deoR-type" evidence="5">
    <location>
        <begin position="3"/>
        <end position="58"/>
    </location>
</feature>
<evidence type="ECO:0000313" key="9">
    <source>
        <dbReference type="Proteomes" id="UP000243350"/>
    </source>
</evidence>
<dbReference type="GO" id="GO:0005988">
    <property type="term" value="P:lactose metabolic process"/>
    <property type="evidence" value="ECO:0007669"/>
    <property type="project" value="UniProtKB-KW"/>
</dbReference>
<dbReference type="GO" id="GO:0003700">
    <property type="term" value="F:DNA-binding transcription factor activity"/>
    <property type="evidence" value="ECO:0007669"/>
    <property type="project" value="InterPro"/>
</dbReference>
<dbReference type="Gene3D" id="1.10.10.10">
    <property type="entry name" value="Winged helix-like DNA-binding domain superfamily/Winged helix DNA-binding domain"/>
    <property type="match status" value="1"/>
</dbReference>
<evidence type="ECO:0000313" key="6">
    <source>
        <dbReference type="EMBL" id="PTE74009.1"/>
    </source>
</evidence>
<dbReference type="SUPFAM" id="SSF100950">
    <property type="entry name" value="NagB/RpiA/CoA transferase-like"/>
    <property type="match status" value="1"/>
</dbReference>
<dbReference type="Gene3D" id="3.40.50.1360">
    <property type="match status" value="1"/>
</dbReference>
<dbReference type="InterPro" id="IPR036390">
    <property type="entry name" value="WH_DNA-bd_sf"/>
</dbReference>
<keyword evidence="3" id="KW-0238">DNA-binding</keyword>
<dbReference type="InterPro" id="IPR036388">
    <property type="entry name" value="WH-like_DNA-bd_sf"/>
</dbReference>
<dbReference type="Pfam" id="PF00455">
    <property type="entry name" value="DeoRC"/>
    <property type="match status" value="1"/>
</dbReference>
<dbReference type="GO" id="GO:0003677">
    <property type="term" value="F:DNA binding"/>
    <property type="evidence" value="ECO:0007669"/>
    <property type="project" value="UniProtKB-KW"/>
</dbReference>
<name>A0A2T4KRL4_9STAP</name>
<organism evidence="6 8">
    <name type="scientific">Staphylococcus devriesei</name>
    <dbReference type="NCBI Taxonomy" id="586733"/>
    <lineage>
        <taxon>Bacteria</taxon>
        <taxon>Bacillati</taxon>
        <taxon>Bacillota</taxon>
        <taxon>Bacilli</taxon>
        <taxon>Bacillales</taxon>
        <taxon>Staphylococcaceae</taxon>
        <taxon>Staphylococcus</taxon>
    </lineage>
</organism>
<protein>
    <submittedName>
        <fullName evidence="6">DeoR family transcriptional regulator</fullName>
    </submittedName>
</protein>
<dbReference type="InterPro" id="IPR014036">
    <property type="entry name" value="DeoR-like_C"/>
</dbReference>
<gene>
    <name evidence="6" type="ORF">BUY44_03445</name>
    <name evidence="7" type="ORF">BUY48_08325</name>
</gene>
<dbReference type="EMBL" id="PYZL01000013">
    <property type="protein sequence ID" value="PTE74009.1"/>
    <property type="molecule type" value="Genomic_DNA"/>
</dbReference>
<dbReference type="PANTHER" id="PTHR30363:SF56">
    <property type="entry name" value="TRANSCRIPTIONAL REGULATOR, DEOR FAMILY"/>
    <property type="match status" value="1"/>
</dbReference>
<dbReference type="PROSITE" id="PS51000">
    <property type="entry name" value="HTH_DEOR_2"/>
    <property type="match status" value="1"/>
</dbReference>
<evidence type="ECO:0000313" key="8">
    <source>
        <dbReference type="Proteomes" id="UP000242547"/>
    </source>
</evidence>
<evidence type="ECO:0000259" key="5">
    <source>
        <dbReference type="PROSITE" id="PS51000"/>
    </source>
</evidence>
<dbReference type="PROSITE" id="PS00894">
    <property type="entry name" value="HTH_DEOR_1"/>
    <property type="match status" value="1"/>
</dbReference>
<proteinExistence type="predicted"/>
<reference evidence="8 9" key="1">
    <citation type="journal article" date="2016" name="Front. Microbiol.">
        <title>Comprehensive Phylogenetic Analysis of Bovine Non-aureus Staphylococci Species Based on Whole-Genome Sequencing.</title>
        <authorList>
            <person name="Naushad S."/>
            <person name="Barkema H.W."/>
            <person name="Luby C."/>
            <person name="Condas L.A."/>
            <person name="Nobrega D.B."/>
            <person name="Carson D.A."/>
            <person name="De Buck J."/>
        </authorList>
    </citation>
    <scope>NUCLEOTIDE SEQUENCE [LARGE SCALE GENOMIC DNA]</scope>
    <source>
        <strain evidence="7 9">SNUC 4143</strain>
        <strain evidence="6 8">SNUC 761</strain>
    </source>
</reference>